<reference evidence="2 3" key="1">
    <citation type="submission" date="2023-11" db="EMBL/GenBank/DDBJ databases">
        <title>Draft genome sequence of Microbacterium arthrosphaerae JCM 30492.</title>
        <authorList>
            <person name="Zhang G."/>
            <person name="Ding Y."/>
        </authorList>
    </citation>
    <scope>NUCLEOTIDE SEQUENCE [LARGE SCALE GENOMIC DNA]</scope>
    <source>
        <strain evidence="2 3">JCM 30492</strain>
    </source>
</reference>
<keyword evidence="1" id="KW-0472">Membrane</keyword>
<dbReference type="EMBL" id="JAWQEV010000002">
    <property type="protein sequence ID" value="MDW4572990.1"/>
    <property type="molecule type" value="Genomic_DNA"/>
</dbReference>
<evidence type="ECO:0000313" key="3">
    <source>
        <dbReference type="Proteomes" id="UP001283109"/>
    </source>
</evidence>
<dbReference type="Proteomes" id="UP001283109">
    <property type="component" value="Unassembled WGS sequence"/>
</dbReference>
<evidence type="ECO:0000256" key="1">
    <source>
        <dbReference type="SAM" id="Phobius"/>
    </source>
</evidence>
<feature type="transmembrane region" description="Helical" evidence="1">
    <location>
        <begin position="6"/>
        <end position="24"/>
    </location>
</feature>
<evidence type="ECO:0000313" key="2">
    <source>
        <dbReference type="EMBL" id="MDW4572990.1"/>
    </source>
</evidence>
<name>A0ABU4H2T8_9MICO</name>
<sequence length="110" mass="11939">MNLLAWIIALLFFALGLLAYLGLWKNWMRVARGYGSFMGFCCLYIGVGMLSAGVAVTIGVRTPIGSVLIVIAAALMLLAIVGFWWLPSFLQPAWFRRSRAGALGRRSAAG</sequence>
<keyword evidence="1" id="KW-1133">Transmembrane helix</keyword>
<feature type="transmembrane region" description="Helical" evidence="1">
    <location>
        <begin position="64"/>
        <end position="86"/>
    </location>
</feature>
<gene>
    <name evidence="2" type="ORF">R8Z58_09445</name>
</gene>
<keyword evidence="1" id="KW-0812">Transmembrane</keyword>
<dbReference type="RefSeq" id="WP_318353493.1">
    <property type="nucleotide sequence ID" value="NZ_JAWQEV010000002.1"/>
</dbReference>
<comment type="caution">
    <text evidence="2">The sequence shown here is derived from an EMBL/GenBank/DDBJ whole genome shotgun (WGS) entry which is preliminary data.</text>
</comment>
<feature type="transmembrane region" description="Helical" evidence="1">
    <location>
        <begin position="36"/>
        <end position="58"/>
    </location>
</feature>
<organism evidence="2 3">
    <name type="scientific">Microbacterium arthrosphaerae</name>
    <dbReference type="NCBI Taxonomy" id="792652"/>
    <lineage>
        <taxon>Bacteria</taxon>
        <taxon>Bacillati</taxon>
        <taxon>Actinomycetota</taxon>
        <taxon>Actinomycetes</taxon>
        <taxon>Micrococcales</taxon>
        <taxon>Microbacteriaceae</taxon>
        <taxon>Microbacterium</taxon>
    </lineage>
</organism>
<keyword evidence="3" id="KW-1185">Reference proteome</keyword>
<proteinExistence type="predicted"/>
<protein>
    <submittedName>
        <fullName evidence="2">Uncharacterized protein</fullName>
    </submittedName>
</protein>
<accession>A0ABU4H2T8</accession>